<organism evidence="1 2">
    <name type="scientific">Phaeosphaeria nodorum (strain SN15 / ATCC MYA-4574 / FGSC 10173)</name>
    <name type="common">Glume blotch fungus</name>
    <name type="synonym">Parastagonospora nodorum</name>
    <dbReference type="NCBI Taxonomy" id="321614"/>
    <lineage>
        <taxon>Eukaryota</taxon>
        <taxon>Fungi</taxon>
        <taxon>Dikarya</taxon>
        <taxon>Ascomycota</taxon>
        <taxon>Pezizomycotina</taxon>
        <taxon>Dothideomycetes</taxon>
        <taxon>Pleosporomycetidae</taxon>
        <taxon>Pleosporales</taxon>
        <taxon>Pleosporineae</taxon>
        <taxon>Phaeosphaeriaceae</taxon>
        <taxon>Parastagonospora</taxon>
    </lineage>
</organism>
<name>Q0UPY6_PHANO</name>
<protein>
    <submittedName>
        <fullName evidence="1">Uncharacterized protein</fullName>
    </submittedName>
</protein>
<accession>Q0UPY6</accession>
<dbReference type="Proteomes" id="UP000001055">
    <property type="component" value="Unassembled WGS sequence"/>
</dbReference>
<proteinExistence type="predicted"/>
<dbReference type="EMBL" id="CH445333">
    <property type="protein sequence ID" value="EAT86009.1"/>
    <property type="molecule type" value="Genomic_DNA"/>
</dbReference>
<dbReference type="InParanoid" id="Q0UPY6"/>
<evidence type="ECO:0000313" key="2">
    <source>
        <dbReference type="Proteomes" id="UP000001055"/>
    </source>
</evidence>
<gene>
    <name evidence="1" type="ORF">SNOG_06178</name>
</gene>
<dbReference type="KEGG" id="pno:SNOG_06178"/>
<dbReference type="AlphaFoldDB" id="Q0UPY6"/>
<dbReference type="GeneID" id="5973439"/>
<sequence length="38" mass="4296">MLSANFIMVTRSPTREDDEAAECLLCGRHNGCMWGSHR</sequence>
<dbReference type="RefSeq" id="XP_001796560.1">
    <property type="nucleotide sequence ID" value="XM_001796508.1"/>
</dbReference>
<dbReference type="HOGENOM" id="CLU_3335805_0_0_1"/>
<evidence type="ECO:0000313" key="1">
    <source>
        <dbReference type="EMBL" id="EAT86009.1"/>
    </source>
</evidence>
<reference evidence="2" key="1">
    <citation type="journal article" date="2007" name="Plant Cell">
        <title>Dothideomycete-plant interactions illuminated by genome sequencing and EST analysis of the wheat pathogen Stagonospora nodorum.</title>
        <authorList>
            <person name="Hane J.K."/>
            <person name="Lowe R.G."/>
            <person name="Solomon P.S."/>
            <person name="Tan K.C."/>
            <person name="Schoch C.L."/>
            <person name="Spatafora J.W."/>
            <person name="Crous P.W."/>
            <person name="Kodira C."/>
            <person name="Birren B.W."/>
            <person name="Galagan J.E."/>
            <person name="Torriani S.F."/>
            <person name="McDonald B.A."/>
            <person name="Oliver R.P."/>
        </authorList>
    </citation>
    <scope>NUCLEOTIDE SEQUENCE [LARGE SCALE GENOMIC DNA]</scope>
    <source>
        <strain evidence="2">SN15 / ATCC MYA-4574 / FGSC 10173</strain>
    </source>
</reference>